<keyword evidence="3" id="KW-1185">Reference proteome</keyword>
<gene>
    <name evidence="2" type="ORF">M6B38_230820</name>
</gene>
<protein>
    <submittedName>
        <fullName evidence="2">Uncharacterized protein</fullName>
    </submittedName>
</protein>
<organism evidence="2 3">
    <name type="scientific">Iris pallida</name>
    <name type="common">Sweet iris</name>
    <dbReference type="NCBI Taxonomy" id="29817"/>
    <lineage>
        <taxon>Eukaryota</taxon>
        <taxon>Viridiplantae</taxon>
        <taxon>Streptophyta</taxon>
        <taxon>Embryophyta</taxon>
        <taxon>Tracheophyta</taxon>
        <taxon>Spermatophyta</taxon>
        <taxon>Magnoliopsida</taxon>
        <taxon>Liliopsida</taxon>
        <taxon>Asparagales</taxon>
        <taxon>Iridaceae</taxon>
        <taxon>Iridoideae</taxon>
        <taxon>Irideae</taxon>
        <taxon>Iris</taxon>
    </lineage>
</organism>
<evidence type="ECO:0000256" key="1">
    <source>
        <dbReference type="SAM" id="MobiDB-lite"/>
    </source>
</evidence>
<sequence length="153" mass="15553">MTKTHPQATGSSSLPERSDQAEEEVHETAPSDSTILETQAVAQGGLPPPPQRVTAVLPEIQPPPPPIPTGYTSHIPSPSADDGDAAGPGRGIAAPVGGVTPTDRDAEAEYGELASACPSSSGESGTGYGAGPYMASSRTSSSPGRRQYWTSGR</sequence>
<accession>A0AAX6DS18</accession>
<evidence type="ECO:0000313" key="2">
    <source>
        <dbReference type="EMBL" id="KAJ6794600.1"/>
    </source>
</evidence>
<comment type="caution">
    <text evidence="2">The sequence shown here is derived from an EMBL/GenBank/DDBJ whole genome shotgun (WGS) entry which is preliminary data.</text>
</comment>
<dbReference type="AlphaFoldDB" id="A0AAX6DS18"/>
<name>A0AAX6DS18_IRIPA</name>
<feature type="compositionally biased region" description="Polar residues" evidence="1">
    <location>
        <begin position="136"/>
        <end position="153"/>
    </location>
</feature>
<feature type="compositionally biased region" description="Polar residues" evidence="1">
    <location>
        <begin position="1"/>
        <end position="15"/>
    </location>
</feature>
<feature type="compositionally biased region" description="Low complexity" evidence="1">
    <location>
        <begin position="75"/>
        <end position="99"/>
    </location>
</feature>
<reference evidence="2" key="2">
    <citation type="submission" date="2023-04" db="EMBL/GenBank/DDBJ databases">
        <authorList>
            <person name="Bruccoleri R.E."/>
            <person name="Oakeley E.J."/>
            <person name="Faust A.-M."/>
            <person name="Dessus-Babus S."/>
            <person name="Altorfer M."/>
            <person name="Burckhardt D."/>
            <person name="Oertli M."/>
            <person name="Naumann U."/>
            <person name="Petersen F."/>
            <person name="Wong J."/>
        </authorList>
    </citation>
    <scope>NUCLEOTIDE SEQUENCE</scope>
    <source>
        <strain evidence="2">GSM-AAB239-AS_SAM_17_03QT</strain>
        <tissue evidence="2">Leaf</tissue>
    </source>
</reference>
<reference evidence="2" key="1">
    <citation type="journal article" date="2023" name="GigaByte">
        <title>Genome assembly of the bearded iris, Iris pallida Lam.</title>
        <authorList>
            <person name="Bruccoleri R.E."/>
            <person name="Oakeley E.J."/>
            <person name="Faust A.M.E."/>
            <person name="Altorfer M."/>
            <person name="Dessus-Babus S."/>
            <person name="Burckhardt D."/>
            <person name="Oertli M."/>
            <person name="Naumann U."/>
            <person name="Petersen F."/>
            <person name="Wong J."/>
        </authorList>
    </citation>
    <scope>NUCLEOTIDE SEQUENCE</scope>
    <source>
        <strain evidence="2">GSM-AAB239-AS_SAM_17_03QT</strain>
    </source>
</reference>
<proteinExistence type="predicted"/>
<feature type="region of interest" description="Disordered" evidence="1">
    <location>
        <begin position="1"/>
        <end position="153"/>
    </location>
</feature>
<dbReference type="Proteomes" id="UP001140949">
    <property type="component" value="Unassembled WGS sequence"/>
</dbReference>
<evidence type="ECO:0000313" key="3">
    <source>
        <dbReference type="Proteomes" id="UP001140949"/>
    </source>
</evidence>
<feature type="compositionally biased region" description="Polar residues" evidence="1">
    <location>
        <begin position="30"/>
        <end position="41"/>
    </location>
</feature>
<dbReference type="EMBL" id="JANAVB010042218">
    <property type="protein sequence ID" value="KAJ6794600.1"/>
    <property type="molecule type" value="Genomic_DNA"/>
</dbReference>